<dbReference type="InterPro" id="IPR000760">
    <property type="entry name" value="Inositol_monophosphatase-like"/>
</dbReference>
<name>A0AAD5TPG6_9FUNG</name>
<dbReference type="CDD" id="cd01639">
    <property type="entry name" value="IMPase"/>
    <property type="match status" value="1"/>
</dbReference>
<dbReference type="InterPro" id="IPR020550">
    <property type="entry name" value="Inositol_monophosphatase_CS"/>
</dbReference>
<comment type="similarity">
    <text evidence="3 8">Belongs to the inositol monophosphatase superfamily.</text>
</comment>
<comment type="pathway">
    <text evidence="8">Polyol metabolism; myo-inositol biosynthesis; myo-inositol from D-glucose 6-phosphate: step 2/2.</text>
</comment>
<feature type="binding site" evidence="7">
    <location>
        <position position="233"/>
    </location>
    <ligand>
        <name>Mg(2+)</name>
        <dbReference type="ChEBI" id="CHEBI:18420"/>
        <label>1</label>
        <note>catalytic</note>
    </ligand>
</feature>
<dbReference type="GO" id="GO:0007165">
    <property type="term" value="P:signal transduction"/>
    <property type="evidence" value="ECO:0007669"/>
    <property type="project" value="TreeGrafter"/>
</dbReference>
<dbReference type="PROSITE" id="PS00630">
    <property type="entry name" value="IMP_2"/>
    <property type="match status" value="1"/>
</dbReference>
<evidence type="ECO:0000256" key="8">
    <source>
        <dbReference type="RuleBase" id="RU364068"/>
    </source>
</evidence>
<dbReference type="InterPro" id="IPR020583">
    <property type="entry name" value="Inositol_monoP_metal-BS"/>
</dbReference>
<dbReference type="Pfam" id="PF00459">
    <property type="entry name" value="Inositol_P"/>
    <property type="match status" value="1"/>
</dbReference>
<dbReference type="InterPro" id="IPR033942">
    <property type="entry name" value="IMPase"/>
</dbReference>
<dbReference type="FunFam" id="3.30.540.10:FF:000004">
    <property type="entry name" value="Inositol-1-monophosphatase"/>
    <property type="match status" value="1"/>
</dbReference>
<dbReference type="AlphaFoldDB" id="A0AAD5TPG6"/>
<protein>
    <recommendedName>
        <fullName evidence="8">Inositol-1-monophosphatase</fullName>
        <ecNumber evidence="8">3.1.3.25</ecNumber>
    </recommendedName>
</protein>
<proteinExistence type="inferred from homology"/>
<evidence type="ECO:0000313" key="10">
    <source>
        <dbReference type="Proteomes" id="UP001212152"/>
    </source>
</evidence>
<dbReference type="Gene3D" id="3.40.190.80">
    <property type="match status" value="1"/>
</dbReference>
<feature type="binding site" evidence="7">
    <location>
        <position position="103"/>
    </location>
    <ligand>
        <name>Mg(2+)</name>
        <dbReference type="ChEBI" id="CHEBI:18420"/>
        <label>1</label>
        <note>catalytic</note>
    </ligand>
</feature>
<evidence type="ECO:0000256" key="7">
    <source>
        <dbReference type="PIRSR" id="PIRSR600760-2"/>
    </source>
</evidence>
<dbReference type="Gene3D" id="3.30.540.10">
    <property type="entry name" value="Fructose-1,6-Bisphosphatase, subunit A, domain 1"/>
    <property type="match status" value="1"/>
</dbReference>
<evidence type="ECO:0000256" key="1">
    <source>
        <dbReference type="ARBA" id="ARBA00001033"/>
    </source>
</evidence>
<dbReference type="SUPFAM" id="SSF56655">
    <property type="entry name" value="Carbohydrate phosphatase"/>
    <property type="match status" value="1"/>
</dbReference>
<dbReference type="GO" id="GO:0008934">
    <property type="term" value="F:inositol monophosphate 1-phosphatase activity"/>
    <property type="evidence" value="ECO:0007669"/>
    <property type="project" value="InterPro"/>
</dbReference>
<organism evidence="9 10">
    <name type="scientific">Geranomyces variabilis</name>
    <dbReference type="NCBI Taxonomy" id="109894"/>
    <lineage>
        <taxon>Eukaryota</taxon>
        <taxon>Fungi</taxon>
        <taxon>Fungi incertae sedis</taxon>
        <taxon>Chytridiomycota</taxon>
        <taxon>Chytridiomycota incertae sedis</taxon>
        <taxon>Chytridiomycetes</taxon>
        <taxon>Spizellomycetales</taxon>
        <taxon>Powellomycetaceae</taxon>
        <taxon>Geranomyces</taxon>
    </lineage>
</organism>
<keyword evidence="4 7" id="KW-0479">Metal-binding</keyword>
<accession>A0AAD5TPG6</accession>
<dbReference type="Proteomes" id="UP001212152">
    <property type="component" value="Unassembled WGS sequence"/>
</dbReference>
<evidence type="ECO:0000256" key="3">
    <source>
        <dbReference type="ARBA" id="ARBA00009759"/>
    </source>
</evidence>
<evidence type="ECO:0000256" key="4">
    <source>
        <dbReference type="ARBA" id="ARBA00022723"/>
    </source>
</evidence>
<comment type="caution">
    <text evidence="9">The sequence shown here is derived from an EMBL/GenBank/DDBJ whole genome shotgun (WGS) entry which is preliminary data.</text>
</comment>
<dbReference type="GO" id="GO:0046854">
    <property type="term" value="P:phosphatidylinositol phosphate biosynthetic process"/>
    <property type="evidence" value="ECO:0007669"/>
    <property type="project" value="InterPro"/>
</dbReference>
<keyword evidence="5 8" id="KW-0378">Hydrolase</keyword>
<evidence type="ECO:0000256" key="6">
    <source>
        <dbReference type="ARBA" id="ARBA00022842"/>
    </source>
</evidence>
<evidence type="ECO:0000256" key="2">
    <source>
        <dbReference type="ARBA" id="ARBA00001946"/>
    </source>
</evidence>
<dbReference type="EMBL" id="JADGJQ010000015">
    <property type="protein sequence ID" value="KAJ3180719.1"/>
    <property type="molecule type" value="Genomic_DNA"/>
</dbReference>
<evidence type="ECO:0000313" key="9">
    <source>
        <dbReference type="EMBL" id="KAJ3180719.1"/>
    </source>
</evidence>
<comment type="catalytic activity">
    <reaction evidence="1 8">
        <text>a myo-inositol phosphate + H2O = myo-inositol + phosphate</text>
        <dbReference type="Rhea" id="RHEA:24056"/>
        <dbReference type="ChEBI" id="CHEBI:15377"/>
        <dbReference type="ChEBI" id="CHEBI:17268"/>
        <dbReference type="ChEBI" id="CHEBI:43474"/>
        <dbReference type="ChEBI" id="CHEBI:84139"/>
        <dbReference type="EC" id="3.1.3.25"/>
    </reaction>
</comment>
<feature type="binding site" evidence="7">
    <location>
        <position position="75"/>
    </location>
    <ligand>
        <name>Mg(2+)</name>
        <dbReference type="ChEBI" id="CHEBI:18420"/>
        <label>1</label>
        <note>catalytic</note>
    </ligand>
</feature>
<evidence type="ECO:0000256" key="5">
    <source>
        <dbReference type="ARBA" id="ARBA00022801"/>
    </source>
</evidence>
<keyword evidence="10" id="KW-1185">Reference proteome</keyword>
<reference evidence="9" key="1">
    <citation type="submission" date="2020-05" db="EMBL/GenBank/DDBJ databases">
        <title>Phylogenomic resolution of chytrid fungi.</title>
        <authorList>
            <person name="Stajich J.E."/>
            <person name="Amses K."/>
            <person name="Simmons R."/>
            <person name="Seto K."/>
            <person name="Myers J."/>
            <person name="Bonds A."/>
            <person name="Quandt C.A."/>
            <person name="Barry K."/>
            <person name="Liu P."/>
            <person name="Grigoriev I."/>
            <person name="Longcore J.E."/>
            <person name="James T.Y."/>
        </authorList>
    </citation>
    <scope>NUCLEOTIDE SEQUENCE</scope>
    <source>
        <strain evidence="9">JEL0379</strain>
    </source>
</reference>
<dbReference type="PROSITE" id="PS00629">
    <property type="entry name" value="IMP_1"/>
    <property type="match status" value="1"/>
</dbReference>
<keyword evidence="6 7" id="KW-0460">Magnesium</keyword>
<sequence>MPADALHLEFLDHAIQIARTTGAKIKTAFHSRSSLHIDLKNDNDADLVTQVDRAVEKEIFTYLRSKYPSHAFVGEEGTSESGVAATGISSNSDTPTWVVDPVDGTTNFVHGFPFVAVSIAVVVHGVPIVGVVFNPIMDEMFTAVRNGGAFLNDVALPTPPVRPLASLASALVASEYGSDRGADVLDAKFAALRDVVGSPARGVRSLGSAALTMCYVARGALDAYWEAGVHAWDVAAAAVVLREAGGSVGNWVAPSKVEHGKHEAYDICARNVVCVRQTQLPEQGPAIMATIRAALRPVEYARD</sequence>
<dbReference type="PANTHER" id="PTHR20854">
    <property type="entry name" value="INOSITOL MONOPHOSPHATASE"/>
    <property type="match status" value="1"/>
</dbReference>
<gene>
    <name evidence="9" type="primary">IMPA2</name>
    <name evidence="9" type="ORF">HDU87_001832</name>
</gene>
<dbReference type="GO" id="GO:0046872">
    <property type="term" value="F:metal ion binding"/>
    <property type="evidence" value="ECO:0007669"/>
    <property type="project" value="UniProtKB-KW"/>
</dbReference>
<dbReference type="EC" id="3.1.3.25" evidence="8"/>
<dbReference type="PANTHER" id="PTHR20854:SF4">
    <property type="entry name" value="INOSITOL-1-MONOPHOSPHATASE-RELATED"/>
    <property type="match status" value="1"/>
</dbReference>
<comment type="cofactor">
    <cofactor evidence="2 7 8">
        <name>Mg(2+)</name>
        <dbReference type="ChEBI" id="CHEBI:18420"/>
    </cofactor>
</comment>
<feature type="binding site" evidence="7">
    <location>
        <position position="100"/>
    </location>
    <ligand>
        <name>Mg(2+)</name>
        <dbReference type="ChEBI" id="CHEBI:18420"/>
        <label>1</label>
        <note>catalytic</note>
    </ligand>
</feature>
<dbReference type="GO" id="GO:0006020">
    <property type="term" value="P:inositol metabolic process"/>
    <property type="evidence" value="ECO:0007669"/>
    <property type="project" value="TreeGrafter"/>
</dbReference>
<dbReference type="PRINTS" id="PR00377">
    <property type="entry name" value="IMPHPHTASES"/>
</dbReference>